<evidence type="ECO:0000313" key="3">
    <source>
        <dbReference type="Proteomes" id="UP000521199"/>
    </source>
</evidence>
<organism evidence="2 3">
    <name type="scientific">Chiayiivirga flava</name>
    <dbReference type="NCBI Taxonomy" id="659595"/>
    <lineage>
        <taxon>Bacteria</taxon>
        <taxon>Pseudomonadati</taxon>
        <taxon>Pseudomonadota</taxon>
        <taxon>Gammaproteobacteria</taxon>
        <taxon>Lysobacterales</taxon>
        <taxon>Lysobacteraceae</taxon>
        <taxon>Chiayiivirga</taxon>
    </lineage>
</organism>
<keyword evidence="3" id="KW-1185">Reference proteome</keyword>
<feature type="transmembrane region" description="Helical" evidence="1">
    <location>
        <begin position="83"/>
        <end position="107"/>
    </location>
</feature>
<dbReference type="AlphaFoldDB" id="A0A7W8D5I5"/>
<proteinExistence type="predicted"/>
<evidence type="ECO:0000256" key="1">
    <source>
        <dbReference type="SAM" id="Phobius"/>
    </source>
</evidence>
<gene>
    <name evidence="2" type="ORF">HNQ52_001861</name>
</gene>
<keyword evidence="1" id="KW-1133">Transmembrane helix</keyword>
<dbReference type="Proteomes" id="UP000521199">
    <property type="component" value="Unassembled WGS sequence"/>
</dbReference>
<dbReference type="RefSeq" id="WP_183960856.1">
    <property type="nucleotide sequence ID" value="NZ_JACHHP010000003.1"/>
</dbReference>
<sequence length="158" mass="17483">MLLDYVLPGAATLIFSVAVFQVPELLRLNDAGGLVTKVGGLLQVLVGFYVASLAGVATFPSRSLRQDAAGLRLDGQPIRRRKFLAAIFGYLAFLSLLLFLAGIFWPIASFMVAKISNAETRFFLHAIGVIVYLFGFWQLVFITLFGLHYLVDRMHRAD</sequence>
<keyword evidence="1" id="KW-0472">Membrane</keyword>
<feature type="transmembrane region" description="Helical" evidence="1">
    <location>
        <begin position="42"/>
        <end position="62"/>
    </location>
</feature>
<evidence type="ECO:0000313" key="2">
    <source>
        <dbReference type="EMBL" id="MBB5208319.1"/>
    </source>
</evidence>
<accession>A0A7W8D5I5</accession>
<protein>
    <submittedName>
        <fullName evidence="2">Uncharacterized protein</fullName>
    </submittedName>
</protein>
<feature type="transmembrane region" description="Helical" evidence="1">
    <location>
        <begin position="5"/>
        <end position="22"/>
    </location>
</feature>
<reference evidence="2 3" key="1">
    <citation type="submission" date="2020-08" db="EMBL/GenBank/DDBJ databases">
        <title>Genomic Encyclopedia of Type Strains, Phase IV (KMG-IV): sequencing the most valuable type-strain genomes for metagenomic binning, comparative biology and taxonomic classification.</title>
        <authorList>
            <person name="Goeker M."/>
        </authorList>
    </citation>
    <scope>NUCLEOTIDE SEQUENCE [LARGE SCALE GENOMIC DNA]</scope>
    <source>
        <strain evidence="2 3">DSM 24163</strain>
    </source>
</reference>
<feature type="transmembrane region" description="Helical" evidence="1">
    <location>
        <begin position="122"/>
        <end position="151"/>
    </location>
</feature>
<dbReference type="EMBL" id="JACHHP010000003">
    <property type="protein sequence ID" value="MBB5208319.1"/>
    <property type="molecule type" value="Genomic_DNA"/>
</dbReference>
<name>A0A7W8D5I5_9GAMM</name>
<comment type="caution">
    <text evidence="2">The sequence shown here is derived from an EMBL/GenBank/DDBJ whole genome shotgun (WGS) entry which is preliminary data.</text>
</comment>
<keyword evidence="1" id="KW-0812">Transmembrane</keyword>